<keyword evidence="2" id="KW-1185">Reference proteome</keyword>
<comment type="caution">
    <text evidence="1">The sequence shown here is derived from an EMBL/GenBank/DDBJ whole genome shotgun (WGS) entry which is preliminary data.</text>
</comment>
<accession>A0ABS8Y4U2</accession>
<gene>
    <name evidence="1" type="ORF">HAX54_011818</name>
</gene>
<proteinExistence type="predicted"/>
<dbReference type="Proteomes" id="UP000823775">
    <property type="component" value="Unassembled WGS sequence"/>
</dbReference>
<sequence>MRASLAWALGMRAGVDARARRALGVPRMHCLGTASCGLRQQCTWMSVVHGIRLRQDKLECWQGGLDQKGATDRRMAPIGRACKRWDDSARRWHEQEIDECKASLWAVSWHGKGKEG</sequence>
<evidence type="ECO:0000313" key="2">
    <source>
        <dbReference type="Proteomes" id="UP000823775"/>
    </source>
</evidence>
<reference evidence="1 2" key="1">
    <citation type="journal article" date="2021" name="BMC Genomics">
        <title>Datura genome reveals duplications of psychoactive alkaloid biosynthetic genes and high mutation rate following tissue culture.</title>
        <authorList>
            <person name="Rajewski A."/>
            <person name="Carter-House D."/>
            <person name="Stajich J."/>
            <person name="Litt A."/>
        </authorList>
    </citation>
    <scope>NUCLEOTIDE SEQUENCE [LARGE SCALE GENOMIC DNA]</scope>
    <source>
        <strain evidence="1">AR-01</strain>
    </source>
</reference>
<protein>
    <submittedName>
        <fullName evidence="1">Uncharacterized protein</fullName>
    </submittedName>
</protein>
<evidence type="ECO:0000313" key="1">
    <source>
        <dbReference type="EMBL" id="MCE5165711.1"/>
    </source>
</evidence>
<name>A0ABS8Y4U2_DATST</name>
<organism evidence="1 2">
    <name type="scientific">Datura stramonium</name>
    <name type="common">Jimsonweed</name>
    <name type="synonym">Common thornapple</name>
    <dbReference type="NCBI Taxonomy" id="4076"/>
    <lineage>
        <taxon>Eukaryota</taxon>
        <taxon>Viridiplantae</taxon>
        <taxon>Streptophyta</taxon>
        <taxon>Embryophyta</taxon>
        <taxon>Tracheophyta</taxon>
        <taxon>Spermatophyta</taxon>
        <taxon>Magnoliopsida</taxon>
        <taxon>eudicotyledons</taxon>
        <taxon>Gunneridae</taxon>
        <taxon>Pentapetalae</taxon>
        <taxon>asterids</taxon>
        <taxon>lamiids</taxon>
        <taxon>Solanales</taxon>
        <taxon>Solanaceae</taxon>
        <taxon>Solanoideae</taxon>
        <taxon>Datureae</taxon>
        <taxon>Datura</taxon>
    </lineage>
</organism>
<dbReference type="EMBL" id="JACEIK010016777">
    <property type="protein sequence ID" value="MCE5165711.1"/>
    <property type="molecule type" value="Genomic_DNA"/>
</dbReference>